<dbReference type="InterPro" id="IPR048720">
    <property type="entry name" value="PROPPIN"/>
</dbReference>
<dbReference type="Pfam" id="PF21032">
    <property type="entry name" value="PROPPIN"/>
    <property type="match status" value="2"/>
</dbReference>
<keyword evidence="5" id="KW-0677">Repeat</keyword>
<comment type="similarity">
    <text evidence="7">Belongs to the WD repeat PROPPIN family.</text>
</comment>
<dbReference type="SMART" id="SM00320">
    <property type="entry name" value="WD40"/>
    <property type="match status" value="2"/>
</dbReference>
<name>A0A1E4SLG0_9ASCO</name>
<dbReference type="GO" id="GO:0012505">
    <property type="term" value="C:endomembrane system"/>
    <property type="evidence" value="ECO:0007669"/>
    <property type="project" value="UniProtKB-SubCell"/>
</dbReference>
<dbReference type="GO" id="GO:0015031">
    <property type="term" value="P:protein transport"/>
    <property type="evidence" value="ECO:0007669"/>
    <property type="project" value="UniProtKB-KW"/>
</dbReference>
<protein>
    <submittedName>
        <fullName evidence="10">Autophagy-related protein 21</fullName>
    </submittedName>
</protein>
<dbReference type="OrthoDB" id="1667587at2759"/>
<keyword evidence="11" id="KW-1185">Reference proteome</keyword>
<evidence type="ECO:0000313" key="10">
    <source>
        <dbReference type="EMBL" id="ODV80346.1"/>
    </source>
</evidence>
<dbReference type="EMBL" id="KV453911">
    <property type="protein sequence ID" value="ODV80346.1"/>
    <property type="molecule type" value="Genomic_DNA"/>
</dbReference>
<sequence length="542" mass="60890">MVVINDLTLNQDCSCISISTNEYHKIFNCEPFGEFYTSQSLPQQNDPDSATSNDSNQERPATNRRDSLIVTDSSGPKNPTAFLKMLFSTSLTIIIPQSTTKLGNRLLKIYNLKQNLKICELTFPSSIVNVRLNRKRLVVFLEIGQIYVYDLSCVRLIKVLEINTYGDLSLSDEKAPNSELVGDLSPDDQSYLLLPVSMINDQTDLFNTENGRPASTSRPGSQPSTPVLQPSDSTILSYYLDSLIALTHKNDGSSISKRIGQGITLEDLKKDSDGWVLVYDTIKLKPKLIFKAHNSAIAKITISGNNRSIATASVKGTIIRVFQLEINEDKIGISQVINLRRGHNLARINTLSFNSDCTILGCGSESNTIHFFKLNEEGQQHVVESDDESDEESRSEDLNDNLASLLVEQSTPKESEEPASYFSFNLKKTSKLINNHYTKSIIKRLPYKDYFDNLIWEPPRRSFAYIKLPEYTPPPPHSAASDISKNKVEIGFNANLILLASYQTGTFYQYQLPPVPVKGQKHKHREDDTRQECLLVNQYSLV</sequence>
<evidence type="ECO:0000256" key="3">
    <source>
        <dbReference type="ARBA" id="ARBA00022554"/>
    </source>
</evidence>
<keyword evidence="6" id="KW-0653">Protein transport</keyword>
<evidence type="ECO:0000256" key="9">
    <source>
        <dbReference type="SAM" id="MobiDB-lite"/>
    </source>
</evidence>
<dbReference type="InterPro" id="IPR036322">
    <property type="entry name" value="WD40_repeat_dom_sf"/>
</dbReference>
<evidence type="ECO:0000256" key="7">
    <source>
        <dbReference type="ARBA" id="ARBA00025740"/>
    </source>
</evidence>
<dbReference type="GeneID" id="30983831"/>
<dbReference type="SUPFAM" id="SSF50978">
    <property type="entry name" value="WD40 repeat-like"/>
    <property type="match status" value="1"/>
</dbReference>
<proteinExistence type="inferred from homology"/>
<accession>A0A1E4SLG0</accession>
<feature type="region of interest" description="Disordered" evidence="9">
    <location>
        <begin position="207"/>
        <end position="229"/>
    </location>
</feature>
<keyword evidence="3" id="KW-0926">Vacuole</keyword>
<dbReference type="InterPro" id="IPR001680">
    <property type="entry name" value="WD40_rpt"/>
</dbReference>
<feature type="compositionally biased region" description="Polar residues" evidence="9">
    <location>
        <begin position="40"/>
        <end position="60"/>
    </location>
</feature>
<keyword evidence="4" id="KW-0853">WD repeat</keyword>
<dbReference type="RefSeq" id="XP_020065468.1">
    <property type="nucleotide sequence ID" value="XM_020209695.1"/>
</dbReference>
<gene>
    <name evidence="10" type="ORF">CANTADRAFT_49348</name>
</gene>
<dbReference type="GO" id="GO:0005774">
    <property type="term" value="C:vacuolar membrane"/>
    <property type="evidence" value="ECO:0007669"/>
    <property type="project" value="UniProtKB-SubCell"/>
</dbReference>
<comment type="subcellular location">
    <subcellularLocation>
        <location evidence="1">Endomembrane system</location>
        <topology evidence="1">Peripheral membrane protein</topology>
    </subcellularLocation>
    <subcellularLocation>
        <location evidence="8">Vacuole membrane</location>
    </subcellularLocation>
</comment>
<evidence type="ECO:0000256" key="2">
    <source>
        <dbReference type="ARBA" id="ARBA00022448"/>
    </source>
</evidence>
<keyword evidence="2" id="KW-0813">Transport</keyword>
<evidence type="ECO:0000256" key="4">
    <source>
        <dbReference type="ARBA" id="ARBA00022574"/>
    </source>
</evidence>
<dbReference type="Gene3D" id="2.130.10.10">
    <property type="entry name" value="YVTN repeat-like/Quinoprotein amine dehydrogenase"/>
    <property type="match status" value="1"/>
</dbReference>
<evidence type="ECO:0000313" key="11">
    <source>
        <dbReference type="Proteomes" id="UP000094285"/>
    </source>
</evidence>
<organism evidence="10 11">
    <name type="scientific">Suhomyces tanzawaensis NRRL Y-17324</name>
    <dbReference type="NCBI Taxonomy" id="984487"/>
    <lineage>
        <taxon>Eukaryota</taxon>
        <taxon>Fungi</taxon>
        <taxon>Dikarya</taxon>
        <taxon>Ascomycota</taxon>
        <taxon>Saccharomycotina</taxon>
        <taxon>Pichiomycetes</taxon>
        <taxon>Debaryomycetaceae</taxon>
        <taxon>Suhomyces</taxon>
    </lineage>
</organism>
<dbReference type="InterPro" id="IPR015943">
    <property type="entry name" value="WD40/YVTN_repeat-like_dom_sf"/>
</dbReference>
<dbReference type="Proteomes" id="UP000094285">
    <property type="component" value="Unassembled WGS sequence"/>
</dbReference>
<reference evidence="11" key="1">
    <citation type="submission" date="2016-05" db="EMBL/GenBank/DDBJ databases">
        <title>Comparative genomics of biotechnologically important yeasts.</title>
        <authorList>
            <consortium name="DOE Joint Genome Institute"/>
            <person name="Riley R."/>
            <person name="Haridas S."/>
            <person name="Wolfe K.H."/>
            <person name="Lopes M.R."/>
            <person name="Hittinger C.T."/>
            <person name="Goker M."/>
            <person name="Salamov A."/>
            <person name="Wisecaver J."/>
            <person name="Long T.M."/>
            <person name="Aerts A.L."/>
            <person name="Barry K."/>
            <person name="Choi C."/>
            <person name="Clum A."/>
            <person name="Coughlan A.Y."/>
            <person name="Deshpande S."/>
            <person name="Douglass A.P."/>
            <person name="Hanson S.J."/>
            <person name="Klenk H.-P."/>
            <person name="Labutti K."/>
            <person name="Lapidus A."/>
            <person name="Lindquist E."/>
            <person name="Lipzen A."/>
            <person name="Meier-Kolthoff J.P."/>
            <person name="Ohm R.A."/>
            <person name="Otillar R.P."/>
            <person name="Pangilinan J."/>
            <person name="Peng Y."/>
            <person name="Rokas A."/>
            <person name="Rosa C.A."/>
            <person name="Scheuner C."/>
            <person name="Sibirny A.A."/>
            <person name="Slot J.C."/>
            <person name="Stielow J.B."/>
            <person name="Sun H."/>
            <person name="Kurtzman C.P."/>
            <person name="Blackwell M."/>
            <person name="Grigoriev I.V."/>
            <person name="Jeffries T.W."/>
        </authorList>
    </citation>
    <scope>NUCLEOTIDE SEQUENCE [LARGE SCALE GENOMIC DNA]</scope>
    <source>
        <strain evidence="11">NRRL Y-17324</strain>
    </source>
</reference>
<dbReference type="PANTHER" id="PTHR11227">
    <property type="entry name" value="WD-REPEAT PROTEIN INTERACTING WITH PHOSPHOINOSIDES WIPI -RELATED"/>
    <property type="match status" value="1"/>
</dbReference>
<dbReference type="STRING" id="984487.A0A1E4SLG0"/>
<evidence type="ECO:0000256" key="8">
    <source>
        <dbReference type="ARBA" id="ARBA00037813"/>
    </source>
</evidence>
<feature type="region of interest" description="Disordered" evidence="9">
    <location>
        <begin position="40"/>
        <end position="75"/>
    </location>
</feature>
<dbReference type="AlphaFoldDB" id="A0A1E4SLG0"/>
<evidence type="ECO:0000256" key="6">
    <source>
        <dbReference type="ARBA" id="ARBA00022927"/>
    </source>
</evidence>
<evidence type="ECO:0000256" key="1">
    <source>
        <dbReference type="ARBA" id="ARBA00004184"/>
    </source>
</evidence>
<evidence type="ECO:0000256" key="5">
    <source>
        <dbReference type="ARBA" id="ARBA00022737"/>
    </source>
</evidence>